<feature type="transmembrane region" description="Helical" evidence="6">
    <location>
        <begin position="156"/>
        <end position="178"/>
    </location>
</feature>
<feature type="transmembrane region" description="Helical" evidence="6">
    <location>
        <begin position="250"/>
        <end position="273"/>
    </location>
</feature>
<name>A0A9D1FEV3_9FIRM</name>
<evidence type="ECO:0000256" key="3">
    <source>
        <dbReference type="ARBA" id="ARBA00022692"/>
    </source>
</evidence>
<evidence type="ECO:0000256" key="5">
    <source>
        <dbReference type="ARBA" id="ARBA00023136"/>
    </source>
</evidence>
<dbReference type="GO" id="GO:0042910">
    <property type="term" value="F:xenobiotic transmembrane transporter activity"/>
    <property type="evidence" value="ECO:0007669"/>
    <property type="project" value="InterPro"/>
</dbReference>
<feature type="transmembrane region" description="Helical" evidence="6">
    <location>
        <begin position="184"/>
        <end position="207"/>
    </location>
</feature>
<keyword evidence="3 6" id="KW-0812">Transmembrane</keyword>
<dbReference type="EMBL" id="DVJK01000226">
    <property type="protein sequence ID" value="HIS67500.1"/>
    <property type="molecule type" value="Genomic_DNA"/>
</dbReference>
<dbReference type="GO" id="GO:0005886">
    <property type="term" value="C:plasma membrane"/>
    <property type="evidence" value="ECO:0007669"/>
    <property type="project" value="UniProtKB-SubCell"/>
</dbReference>
<evidence type="ECO:0000256" key="1">
    <source>
        <dbReference type="ARBA" id="ARBA00004651"/>
    </source>
</evidence>
<dbReference type="Pfam" id="PF01554">
    <property type="entry name" value="MatE"/>
    <property type="match status" value="2"/>
</dbReference>
<comment type="caution">
    <text evidence="7">The sequence shown here is derived from an EMBL/GenBank/DDBJ whole genome shotgun (WGS) entry which is preliminary data.</text>
</comment>
<dbReference type="PANTHER" id="PTHR43823:SF3">
    <property type="entry name" value="MULTIDRUG EXPORT PROTEIN MEPA"/>
    <property type="match status" value="1"/>
</dbReference>
<organism evidence="7 8">
    <name type="scientific">Candidatus Scatomorpha merdipullorum</name>
    <dbReference type="NCBI Taxonomy" id="2840927"/>
    <lineage>
        <taxon>Bacteria</taxon>
        <taxon>Bacillati</taxon>
        <taxon>Bacillota</taxon>
        <taxon>Clostridia</taxon>
        <taxon>Eubacteriales</taxon>
        <taxon>Candidatus Scatomorpha</taxon>
    </lineage>
</organism>
<gene>
    <name evidence="7" type="ORF">IAC18_08035</name>
</gene>
<dbReference type="InterPro" id="IPR051327">
    <property type="entry name" value="MATE_MepA_subfamily"/>
</dbReference>
<feature type="transmembrane region" description="Helical" evidence="6">
    <location>
        <begin position="302"/>
        <end position="320"/>
    </location>
</feature>
<comment type="subcellular location">
    <subcellularLocation>
        <location evidence="1">Cell membrane</location>
        <topology evidence="1">Multi-pass membrane protein</topology>
    </subcellularLocation>
</comment>
<evidence type="ECO:0000256" key="4">
    <source>
        <dbReference type="ARBA" id="ARBA00022989"/>
    </source>
</evidence>
<feature type="transmembrane region" description="Helical" evidence="6">
    <location>
        <begin position="49"/>
        <end position="71"/>
    </location>
</feature>
<evidence type="ECO:0000256" key="2">
    <source>
        <dbReference type="ARBA" id="ARBA00022475"/>
    </source>
</evidence>
<dbReference type="InterPro" id="IPR002528">
    <property type="entry name" value="MATE_fam"/>
</dbReference>
<evidence type="ECO:0000256" key="6">
    <source>
        <dbReference type="SAM" id="Phobius"/>
    </source>
</evidence>
<feature type="transmembrane region" description="Helical" evidence="6">
    <location>
        <begin position="127"/>
        <end position="149"/>
    </location>
</feature>
<feature type="transmembrane region" description="Helical" evidence="6">
    <location>
        <begin position="219"/>
        <end position="238"/>
    </location>
</feature>
<dbReference type="Proteomes" id="UP000824001">
    <property type="component" value="Unassembled WGS sequence"/>
</dbReference>
<keyword evidence="5 6" id="KW-0472">Membrane</keyword>
<reference evidence="7" key="2">
    <citation type="journal article" date="2021" name="PeerJ">
        <title>Extensive microbial diversity within the chicken gut microbiome revealed by metagenomics and culture.</title>
        <authorList>
            <person name="Gilroy R."/>
            <person name="Ravi A."/>
            <person name="Getino M."/>
            <person name="Pursley I."/>
            <person name="Horton D.L."/>
            <person name="Alikhan N.F."/>
            <person name="Baker D."/>
            <person name="Gharbi K."/>
            <person name="Hall N."/>
            <person name="Watson M."/>
            <person name="Adriaenssens E.M."/>
            <person name="Foster-Nyarko E."/>
            <person name="Jarju S."/>
            <person name="Secka A."/>
            <person name="Antonio M."/>
            <person name="Oren A."/>
            <person name="Chaudhuri R.R."/>
            <person name="La Ragione R."/>
            <person name="Hildebrand F."/>
            <person name="Pallen M.J."/>
        </authorList>
    </citation>
    <scope>NUCLEOTIDE SEQUENCE</scope>
    <source>
        <strain evidence="7">ChiHjej10B9-9673</strain>
    </source>
</reference>
<keyword evidence="4 6" id="KW-1133">Transmembrane helix</keyword>
<feature type="transmembrane region" description="Helical" evidence="6">
    <location>
        <begin position="401"/>
        <end position="419"/>
    </location>
</feature>
<feature type="transmembrane region" description="Helical" evidence="6">
    <location>
        <begin position="370"/>
        <end position="389"/>
    </location>
</feature>
<feature type="transmembrane region" description="Helical" evidence="6">
    <location>
        <begin position="83"/>
        <end position="107"/>
    </location>
</feature>
<evidence type="ECO:0000313" key="8">
    <source>
        <dbReference type="Proteomes" id="UP000824001"/>
    </source>
</evidence>
<feature type="transmembrane region" description="Helical" evidence="6">
    <location>
        <begin position="340"/>
        <end position="358"/>
    </location>
</feature>
<keyword evidence="2" id="KW-1003">Cell membrane</keyword>
<evidence type="ECO:0000313" key="7">
    <source>
        <dbReference type="EMBL" id="HIS67500.1"/>
    </source>
</evidence>
<reference evidence="7" key="1">
    <citation type="submission" date="2020-10" db="EMBL/GenBank/DDBJ databases">
        <authorList>
            <person name="Gilroy R."/>
        </authorList>
    </citation>
    <scope>NUCLEOTIDE SEQUENCE</scope>
    <source>
        <strain evidence="7">ChiHjej10B9-9673</strain>
    </source>
</reference>
<accession>A0A9D1FEV3</accession>
<dbReference type="PANTHER" id="PTHR43823">
    <property type="entry name" value="SPORULATION PROTEIN YKVU"/>
    <property type="match status" value="1"/>
</dbReference>
<dbReference type="AlphaFoldDB" id="A0A9D1FEV3"/>
<dbReference type="GO" id="GO:0015297">
    <property type="term" value="F:antiporter activity"/>
    <property type="evidence" value="ECO:0007669"/>
    <property type="project" value="InterPro"/>
</dbReference>
<sequence>MGVKREFFRCVLPSTAAFALAGVYAIVDGYFVGNTLGDNGLAAINLAYPVTAFIQAAGTGIGLAGAIRFAILRGQGREREGAGCMSLAFLLLAAAALLLTAAALGFTAPLLGLLGSRGEVAPLAEEYLRVIAVGAIFQVFATGLVPFIRNLGGASFAMWTMIAGFLTNVALDYLLVWVRPFGMAGAAWATVIGQGVTALMSAAWLAAKRVRLARPGGGVGPTLVLAVAPFGLTFSPQITVVLMNRALMEYGGGLAVAVYSCIVYITVIIYLLFQGVGDGSQPLVSRYFGEGRRAELDESRRLAYISAAAVAVVSMAAVYLCRGLVGPLFGTSEAAAAEAARLFPLFLAPLPLLAYTRVTTSNLYATEKAGASYLLVYAEPVLTLALLLALPGPLGLGLDGVWLAVPAAQALNWAISLAVKHAVK</sequence>
<proteinExistence type="predicted"/>
<protein>
    <submittedName>
        <fullName evidence="7">Polysaccharide biosynthesis C-terminal domain-containing protein</fullName>
    </submittedName>
</protein>